<dbReference type="OrthoDB" id="1036397at2"/>
<dbReference type="Proteomes" id="UP000199310">
    <property type="component" value="Unassembled WGS sequence"/>
</dbReference>
<organism evidence="1 2">
    <name type="scientific">Chitinophaga arvensicola</name>
    <dbReference type="NCBI Taxonomy" id="29529"/>
    <lineage>
        <taxon>Bacteria</taxon>
        <taxon>Pseudomonadati</taxon>
        <taxon>Bacteroidota</taxon>
        <taxon>Chitinophagia</taxon>
        <taxon>Chitinophagales</taxon>
        <taxon>Chitinophagaceae</taxon>
        <taxon>Chitinophaga</taxon>
    </lineage>
</organism>
<evidence type="ECO:0000313" key="2">
    <source>
        <dbReference type="Proteomes" id="UP000199310"/>
    </source>
</evidence>
<accession>A0A1I0S922</accession>
<proteinExistence type="predicted"/>
<dbReference type="EMBL" id="FOJG01000002">
    <property type="protein sequence ID" value="SEW52642.1"/>
    <property type="molecule type" value="Genomic_DNA"/>
</dbReference>
<dbReference type="STRING" id="29529.SAMN04488122_4996"/>
<name>A0A1I0S922_9BACT</name>
<reference evidence="2" key="1">
    <citation type="submission" date="2016-10" db="EMBL/GenBank/DDBJ databases">
        <authorList>
            <person name="Varghese N."/>
            <person name="Submissions S."/>
        </authorList>
    </citation>
    <scope>NUCLEOTIDE SEQUENCE [LARGE SCALE GENOMIC DNA]</scope>
    <source>
        <strain evidence="2">DSM 3695</strain>
    </source>
</reference>
<dbReference type="AlphaFoldDB" id="A0A1I0S922"/>
<gene>
    <name evidence="1" type="ORF">SAMN04488122_4996</name>
</gene>
<dbReference type="RefSeq" id="WP_089899296.1">
    <property type="nucleotide sequence ID" value="NZ_FOJG01000002.1"/>
</dbReference>
<protein>
    <submittedName>
        <fullName evidence="1">Uncharacterized protein</fullName>
    </submittedName>
</protein>
<evidence type="ECO:0000313" key="1">
    <source>
        <dbReference type="EMBL" id="SEW52642.1"/>
    </source>
</evidence>
<keyword evidence="2" id="KW-1185">Reference proteome</keyword>
<sequence>MVEVFVTNVQRVAAAKEIVALLLRNFPESKINFDLEDRDRVLRVEGNDFHPGKIMMLVTENGFECQVMEE</sequence>